<keyword evidence="2" id="KW-1185">Reference proteome</keyword>
<dbReference type="Proteomes" id="UP000886998">
    <property type="component" value="Unassembled WGS sequence"/>
</dbReference>
<dbReference type="AlphaFoldDB" id="A0A8X6YTA6"/>
<gene>
    <name evidence="1" type="ORF">TNIN_131821</name>
</gene>
<dbReference type="EMBL" id="BMAV01022028">
    <property type="protein sequence ID" value="GFY76588.1"/>
    <property type="molecule type" value="Genomic_DNA"/>
</dbReference>
<comment type="caution">
    <text evidence="1">The sequence shown here is derived from an EMBL/GenBank/DDBJ whole genome shotgun (WGS) entry which is preliminary data.</text>
</comment>
<sequence>MSSAATLQRPESCETFRAPIIHPNSKLYPPVGSSTWLLDWNSSVFTLHHLKVPVTQLTHLFTRTRTSRYINRKQLLSCCCNPPPPPLAFSDRSDLLDIWSATIPCKKS</sequence>
<name>A0A8X6YTA6_9ARAC</name>
<reference evidence="1" key="1">
    <citation type="submission" date="2020-08" db="EMBL/GenBank/DDBJ databases">
        <title>Multicomponent nature underlies the extraordinary mechanical properties of spider dragline silk.</title>
        <authorList>
            <person name="Kono N."/>
            <person name="Nakamura H."/>
            <person name="Mori M."/>
            <person name="Yoshida Y."/>
            <person name="Ohtoshi R."/>
            <person name="Malay A.D."/>
            <person name="Moran D.A.P."/>
            <person name="Tomita M."/>
            <person name="Numata K."/>
            <person name="Arakawa K."/>
        </authorList>
    </citation>
    <scope>NUCLEOTIDE SEQUENCE</scope>
</reference>
<evidence type="ECO:0000313" key="1">
    <source>
        <dbReference type="EMBL" id="GFY76588.1"/>
    </source>
</evidence>
<dbReference type="OrthoDB" id="10530388at2759"/>
<protein>
    <submittedName>
        <fullName evidence="1">Uncharacterized protein</fullName>
    </submittedName>
</protein>
<evidence type="ECO:0000313" key="2">
    <source>
        <dbReference type="Proteomes" id="UP000886998"/>
    </source>
</evidence>
<organism evidence="1 2">
    <name type="scientific">Trichonephila inaurata madagascariensis</name>
    <dbReference type="NCBI Taxonomy" id="2747483"/>
    <lineage>
        <taxon>Eukaryota</taxon>
        <taxon>Metazoa</taxon>
        <taxon>Ecdysozoa</taxon>
        <taxon>Arthropoda</taxon>
        <taxon>Chelicerata</taxon>
        <taxon>Arachnida</taxon>
        <taxon>Araneae</taxon>
        <taxon>Araneomorphae</taxon>
        <taxon>Entelegynae</taxon>
        <taxon>Araneoidea</taxon>
        <taxon>Nephilidae</taxon>
        <taxon>Trichonephila</taxon>
        <taxon>Trichonephila inaurata</taxon>
    </lineage>
</organism>
<accession>A0A8X6YTA6</accession>
<proteinExistence type="predicted"/>